<name>A0ABP9JLQ6_9MICO</name>
<organism evidence="2 3">
    <name type="scientific">Terrabacter aeriphilus</name>
    <dbReference type="NCBI Taxonomy" id="515662"/>
    <lineage>
        <taxon>Bacteria</taxon>
        <taxon>Bacillati</taxon>
        <taxon>Actinomycetota</taxon>
        <taxon>Actinomycetes</taxon>
        <taxon>Micrococcales</taxon>
        <taxon>Intrasporangiaceae</taxon>
        <taxon>Terrabacter</taxon>
    </lineage>
</organism>
<sequence>MAVNGRPHDPSTPEPAGPQATAEEQQRAADLVRLGAEQMRATPAPGWFDVAARVTQAVRSATRRGVEIDAAWQVVDPFEPSSSPTATPTAVPAEPSGDRLRISDLVLVDALRRALAAVPRCQPSAVDLLLDEDTAADGTRVVRCSGAHVSLVAAFDVDLHAVAGQARSITLETLTDLLGPPPDGLSRDAVVDVEIVDVTREDPRT</sequence>
<evidence type="ECO:0008006" key="4">
    <source>
        <dbReference type="Google" id="ProtNLM"/>
    </source>
</evidence>
<dbReference type="Proteomes" id="UP001500427">
    <property type="component" value="Unassembled WGS sequence"/>
</dbReference>
<feature type="compositionally biased region" description="Basic and acidic residues" evidence="1">
    <location>
        <begin position="1"/>
        <end position="11"/>
    </location>
</feature>
<accession>A0ABP9JLQ6</accession>
<evidence type="ECO:0000256" key="1">
    <source>
        <dbReference type="SAM" id="MobiDB-lite"/>
    </source>
</evidence>
<feature type="region of interest" description="Disordered" evidence="1">
    <location>
        <begin position="77"/>
        <end position="96"/>
    </location>
</feature>
<gene>
    <name evidence="2" type="ORF">GCM10023258_38370</name>
</gene>
<evidence type="ECO:0000313" key="3">
    <source>
        <dbReference type="Proteomes" id="UP001500427"/>
    </source>
</evidence>
<reference evidence="3" key="1">
    <citation type="journal article" date="2019" name="Int. J. Syst. Evol. Microbiol.">
        <title>The Global Catalogue of Microorganisms (GCM) 10K type strain sequencing project: providing services to taxonomists for standard genome sequencing and annotation.</title>
        <authorList>
            <consortium name="The Broad Institute Genomics Platform"/>
            <consortium name="The Broad Institute Genome Sequencing Center for Infectious Disease"/>
            <person name="Wu L."/>
            <person name="Ma J."/>
        </authorList>
    </citation>
    <scope>NUCLEOTIDE SEQUENCE [LARGE SCALE GENOMIC DNA]</scope>
    <source>
        <strain evidence="3">JCM 17687</strain>
    </source>
</reference>
<comment type="caution">
    <text evidence="2">The sequence shown here is derived from an EMBL/GenBank/DDBJ whole genome shotgun (WGS) entry which is preliminary data.</text>
</comment>
<feature type="compositionally biased region" description="Low complexity" evidence="1">
    <location>
        <begin position="79"/>
        <end position="95"/>
    </location>
</feature>
<proteinExistence type="predicted"/>
<feature type="region of interest" description="Disordered" evidence="1">
    <location>
        <begin position="1"/>
        <end position="30"/>
    </location>
</feature>
<dbReference type="EMBL" id="BAABIW010000028">
    <property type="protein sequence ID" value="GAA5035942.1"/>
    <property type="molecule type" value="Genomic_DNA"/>
</dbReference>
<keyword evidence="3" id="KW-1185">Reference proteome</keyword>
<dbReference type="RefSeq" id="WP_345509139.1">
    <property type="nucleotide sequence ID" value="NZ_BAABIW010000028.1"/>
</dbReference>
<protein>
    <recommendedName>
        <fullName evidence="4">Asp23/Gls24 family envelope stress response protein</fullName>
    </recommendedName>
</protein>
<evidence type="ECO:0000313" key="2">
    <source>
        <dbReference type="EMBL" id="GAA5035942.1"/>
    </source>
</evidence>